<feature type="transmembrane region" description="Helical" evidence="5">
    <location>
        <begin position="25"/>
        <end position="50"/>
    </location>
</feature>
<feature type="transmembrane region" description="Helical" evidence="5">
    <location>
        <begin position="95"/>
        <end position="121"/>
    </location>
</feature>
<keyword evidence="8" id="KW-1185">Reference proteome</keyword>
<accession>A0A1X7UVJ8</accession>
<organism evidence="7">
    <name type="scientific">Amphimedon queenslandica</name>
    <name type="common">Sponge</name>
    <dbReference type="NCBI Taxonomy" id="400682"/>
    <lineage>
        <taxon>Eukaryota</taxon>
        <taxon>Metazoa</taxon>
        <taxon>Porifera</taxon>
        <taxon>Demospongiae</taxon>
        <taxon>Heteroscleromorpha</taxon>
        <taxon>Haplosclerida</taxon>
        <taxon>Niphatidae</taxon>
        <taxon>Amphimedon</taxon>
    </lineage>
</organism>
<dbReference type="STRING" id="400682.A0A1X7UVJ8"/>
<dbReference type="InParanoid" id="A0A1X7UVJ8"/>
<evidence type="ECO:0000259" key="6">
    <source>
        <dbReference type="PROSITE" id="PS50262"/>
    </source>
</evidence>
<reference evidence="8" key="1">
    <citation type="journal article" date="2010" name="Nature">
        <title>The Amphimedon queenslandica genome and the evolution of animal complexity.</title>
        <authorList>
            <person name="Srivastava M."/>
            <person name="Simakov O."/>
            <person name="Chapman J."/>
            <person name="Fahey B."/>
            <person name="Gauthier M.E."/>
            <person name="Mitros T."/>
            <person name="Richards G.S."/>
            <person name="Conaco C."/>
            <person name="Dacre M."/>
            <person name="Hellsten U."/>
            <person name="Larroux C."/>
            <person name="Putnam N.H."/>
            <person name="Stanke M."/>
            <person name="Adamska M."/>
            <person name="Darling A."/>
            <person name="Degnan S.M."/>
            <person name="Oakley T.H."/>
            <person name="Plachetzki D.C."/>
            <person name="Zhai Y."/>
            <person name="Adamski M."/>
            <person name="Calcino A."/>
            <person name="Cummins S.F."/>
            <person name="Goodstein D.M."/>
            <person name="Harris C."/>
            <person name="Jackson D.J."/>
            <person name="Leys S.P."/>
            <person name="Shu S."/>
            <person name="Woodcroft B.J."/>
            <person name="Vervoort M."/>
            <person name="Kosik K.S."/>
            <person name="Manning G."/>
            <person name="Degnan B.M."/>
            <person name="Rokhsar D.S."/>
        </authorList>
    </citation>
    <scope>NUCLEOTIDE SEQUENCE [LARGE SCALE GENOMIC DNA]</scope>
</reference>
<feature type="transmembrane region" description="Helical" evidence="5">
    <location>
        <begin position="142"/>
        <end position="168"/>
    </location>
</feature>
<dbReference type="EnsemblMetazoa" id="XM_019996601.1">
    <property type="protein sequence ID" value="XP_019852160.1"/>
    <property type="gene ID" value="LOC109582039"/>
</dbReference>
<protein>
    <recommendedName>
        <fullName evidence="6">G-protein coupled receptors family 1 profile domain-containing protein</fullName>
    </recommendedName>
</protein>
<feature type="transmembrane region" description="Helical" evidence="5">
    <location>
        <begin position="287"/>
        <end position="317"/>
    </location>
</feature>
<evidence type="ECO:0000256" key="3">
    <source>
        <dbReference type="ARBA" id="ARBA00022989"/>
    </source>
</evidence>
<evidence type="ECO:0000256" key="5">
    <source>
        <dbReference type="SAM" id="Phobius"/>
    </source>
</evidence>
<dbReference type="OrthoDB" id="10070607at2759"/>
<keyword evidence="4 5" id="KW-0472">Membrane</keyword>
<reference evidence="7" key="2">
    <citation type="submission" date="2017-05" db="UniProtKB">
        <authorList>
            <consortium name="EnsemblMetazoa"/>
        </authorList>
    </citation>
    <scope>IDENTIFICATION</scope>
</reference>
<evidence type="ECO:0000256" key="1">
    <source>
        <dbReference type="ARBA" id="ARBA00004141"/>
    </source>
</evidence>
<dbReference type="KEGG" id="aqu:109582039"/>
<evidence type="ECO:0000256" key="2">
    <source>
        <dbReference type="ARBA" id="ARBA00022692"/>
    </source>
</evidence>
<dbReference type="SUPFAM" id="SSF81321">
    <property type="entry name" value="Family A G protein-coupled receptor-like"/>
    <property type="match status" value="1"/>
</dbReference>
<comment type="subcellular location">
    <subcellularLocation>
        <location evidence="1">Membrane</location>
        <topology evidence="1">Multi-pass membrane protein</topology>
    </subcellularLocation>
</comment>
<evidence type="ECO:0000313" key="8">
    <source>
        <dbReference type="Proteomes" id="UP000007879"/>
    </source>
</evidence>
<dbReference type="InterPro" id="IPR017452">
    <property type="entry name" value="GPCR_Rhodpsn_7TM"/>
</dbReference>
<proteinExistence type="predicted"/>
<dbReference type="AlphaFoldDB" id="A0A1X7UVJ8"/>
<evidence type="ECO:0000256" key="4">
    <source>
        <dbReference type="ARBA" id="ARBA00023136"/>
    </source>
</evidence>
<sequence>MSCFNESLGSETCFLSPERAGIFDAIAGIRMISSLLGVFGATSIIFSVIWKRRLFHSEVHPIFMLSLSDCLLALLWITGSSIWLSSARDKAAWCYSLTLITAVMECIAVNLTVVYSVFAYVKIRKTDLNSVLAHSIRNEISWKVTVPVYSVAWSFPLFFIILVFSATIGSNTYLLSSVSECSCWCVPSLINIFPDVKNINKNTRIMRHLQARLMVGLGIVIILHYLLAFILLMVLYKKILSKIKKIRQEHEQLVFGRKAIDNSNHSKYGSAEKNRIEVGHSEAKKRVVLFISVFICSGLFNMVLAILLVVFLSSYLAHVHDEATNHSHDSLYDIFKGFIFAQSLTLPLQGFMNAIVYGWTRDDFVHTIAINRTEEMNSDVPNNFSNATELIYNESSRENDFEETINANSDRDSD</sequence>
<dbReference type="EnsemblMetazoa" id="Aqu2.1.31549_001">
    <property type="protein sequence ID" value="Aqu2.1.31549_001"/>
    <property type="gene ID" value="Aqu2.1.31549"/>
</dbReference>
<keyword evidence="2 5" id="KW-0812">Transmembrane</keyword>
<evidence type="ECO:0000313" key="7">
    <source>
        <dbReference type="EnsemblMetazoa" id="Aqu2.1.31549_001"/>
    </source>
</evidence>
<gene>
    <name evidence="7" type="primary">109582039</name>
</gene>
<keyword evidence="3 5" id="KW-1133">Transmembrane helix</keyword>
<feature type="transmembrane region" description="Helical" evidence="5">
    <location>
        <begin position="213"/>
        <end position="236"/>
    </location>
</feature>
<dbReference type="PROSITE" id="PS50262">
    <property type="entry name" value="G_PROTEIN_RECEP_F1_2"/>
    <property type="match status" value="1"/>
</dbReference>
<name>A0A1X7UVJ8_AMPQE</name>
<dbReference type="PANTHER" id="PTHR23112:SF0">
    <property type="entry name" value="TRANSMEMBRANE PROTEIN 116"/>
    <property type="match status" value="1"/>
</dbReference>
<dbReference type="GO" id="GO:0004930">
    <property type="term" value="F:G protein-coupled receptor activity"/>
    <property type="evidence" value="ECO:0007669"/>
    <property type="project" value="TreeGrafter"/>
</dbReference>
<dbReference type="GO" id="GO:0005886">
    <property type="term" value="C:plasma membrane"/>
    <property type="evidence" value="ECO:0007669"/>
    <property type="project" value="TreeGrafter"/>
</dbReference>
<dbReference type="PANTHER" id="PTHR23112">
    <property type="entry name" value="G PROTEIN-COUPLED RECEPTOR 157-RELATED"/>
    <property type="match status" value="1"/>
</dbReference>
<dbReference type="GO" id="GO:0007189">
    <property type="term" value="P:adenylate cyclase-activating G protein-coupled receptor signaling pathway"/>
    <property type="evidence" value="ECO:0007669"/>
    <property type="project" value="TreeGrafter"/>
</dbReference>
<dbReference type="Proteomes" id="UP000007879">
    <property type="component" value="Unassembled WGS sequence"/>
</dbReference>
<feature type="transmembrane region" description="Helical" evidence="5">
    <location>
        <begin position="337"/>
        <end position="359"/>
    </location>
</feature>
<dbReference type="Gene3D" id="1.20.1070.10">
    <property type="entry name" value="Rhodopsin 7-helix transmembrane proteins"/>
    <property type="match status" value="1"/>
</dbReference>
<feature type="domain" description="G-protein coupled receptors family 1 profile" evidence="6">
    <location>
        <begin position="40"/>
        <end position="357"/>
    </location>
</feature>
<feature type="transmembrane region" description="Helical" evidence="5">
    <location>
        <begin position="62"/>
        <end position="83"/>
    </location>
</feature>